<accession>A0A3M8H4D4</accession>
<evidence type="ECO:0000313" key="2">
    <source>
        <dbReference type="EMBL" id="RNC97308.1"/>
    </source>
</evidence>
<dbReference type="InterPro" id="IPR023374">
    <property type="entry name" value="AttH-like_dom_sf"/>
</dbReference>
<organism evidence="2 3">
    <name type="scientific">Lysinibacillus halotolerans</name>
    <dbReference type="NCBI Taxonomy" id="1368476"/>
    <lineage>
        <taxon>Bacteria</taxon>
        <taxon>Bacillati</taxon>
        <taxon>Bacillota</taxon>
        <taxon>Bacilli</taxon>
        <taxon>Bacillales</taxon>
        <taxon>Bacillaceae</taxon>
        <taxon>Lysinibacillus</taxon>
    </lineage>
</organism>
<proteinExistence type="predicted"/>
<dbReference type="OrthoDB" id="9770826at2"/>
<dbReference type="Pfam" id="PF07143">
    <property type="entry name" value="CrtC"/>
    <property type="match status" value="1"/>
</dbReference>
<dbReference type="InterPro" id="IPR010791">
    <property type="entry name" value="AttH_dom"/>
</dbReference>
<name>A0A3M8H4D4_9BACI</name>
<sequence length="362" mass="42227">MKKNFSHEVSLPEDTAPHLFSNVEWWYFFAYLTGEKGGRYATMASFFRIGETELNKGHYLIFSLIDLNKEIQYNYSQIDSTLKWNLKALYLPLYLLLRPSDKRIWKLQKSFLKGKIPSPHTQMKKVRIKHNPTELMYGDHQLTFSGEKEDRFNVQLVDKKIEIDLHFTPLKSVALIGEDAKPDELYYYSFTKNEVQGQIRTEQGTERVTGQGWFDHQWGWDYALLKGNEGWNWFGLQLSDGRELLLNEMHSSGEKTFSPMANLIERDGTLRFSRNVDFQQMKHWQSLQTKGKYPIEWKILIPDFSMELNVKAAFPNQEMPIIGPLQAIWEGACIVKGQEILANGKRKNIYGKGFMELVGYAN</sequence>
<protein>
    <recommendedName>
        <fullName evidence="1">AttH domain-containing protein</fullName>
    </recommendedName>
</protein>
<keyword evidence="3" id="KW-1185">Reference proteome</keyword>
<dbReference type="EMBL" id="RHLQ01000054">
    <property type="protein sequence ID" value="RNC97308.1"/>
    <property type="molecule type" value="Genomic_DNA"/>
</dbReference>
<dbReference type="SUPFAM" id="SSF159245">
    <property type="entry name" value="AttH-like"/>
    <property type="match status" value="1"/>
</dbReference>
<dbReference type="Proteomes" id="UP000279909">
    <property type="component" value="Unassembled WGS sequence"/>
</dbReference>
<dbReference type="PANTHER" id="PTHR38591:SF1">
    <property type="entry name" value="BLL1000 PROTEIN"/>
    <property type="match status" value="1"/>
</dbReference>
<comment type="caution">
    <text evidence="2">The sequence shown here is derived from an EMBL/GenBank/DDBJ whole genome shotgun (WGS) entry which is preliminary data.</text>
</comment>
<dbReference type="AlphaFoldDB" id="A0A3M8H4D4"/>
<evidence type="ECO:0000313" key="3">
    <source>
        <dbReference type="Proteomes" id="UP000279909"/>
    </source>
</evidence>
<dbReference type="Pfam" id="PF17186">
    <property type="entry name" value="Lipocalin_9"/>
    <property type="match status" value="1"/>
</dbReference>
<evidence type="ECO:0000259" key="1">
    <source>
        <dbReference type="Pfam" id="PF07143"/>
    </source>
</evidence>
<reference evidence="2 3" key="1">
    <citation type="journal article" date="2014" name="Int. J. Syst. Evol. Microbiol.">
        <title>Lysinibacillus halotolerans sp. nov., isolated from saline-alkaline soil.</title>
        <authorList>
            <person name="Kong D."/>
            <person name="Wang Y."/>
            <person name="Zhao B."/>
            <person name="Li Y."/>
            <person name="Song J."/>
            <person name="Zhai Y."/>
            <person name="Zhang C."/>
            <person name="Wang H."/>
            <person name="Chen X."/>
            <person name="Zhao B."/>
            <person name="Ruan Z."/>
        </authorList>
    </citation>
    <scope>NUCLEOTIDE SEQUENCE [LARGE SCALE GENOMIC DNA]</scope>
    <source>
        <strain evidence="2 3">MCCC 1A12703</strain>
    </source>
</reference>
<dbReference type="Gene3D" id="2.40.370.10">
    <property type="entry name" value="AttH-like domain"/>
    <property type="match status" value="2"/>
</dbReference>
<dbReference type="PANTHER" id="PTHR38591">
    <property type="entry name" value="HYDROLASE"/>
    <property type="match status" value="1"/>
</dbReference>
<gene>
    <name evidence="2" type="ORF">EC501_15980</name>
</gene>
<feature type="domain" description="AttH" evidence="1">
    <location>
        <begin position="23"/>
        <end position="219"/>
    </location>
</feature>